<accession>X0RR53</accession>
<gene>
    <name evidence="1" type="ORF">S01H1_05154</name>
</gene>
<reference evidence="1" key="1">
    <citation type="journal article" date="2014" name="Front. Microbiol.">
        <title>High frequency of phylogenetically diverse reductive dehalogenase-homologous genes in deep subseafloor sedimentary metagenomes.</title>
        <authorList>
            <person name="Kawai M."/>
            <person name="Futagami T."/>
            <person name="Toyoda A."/>
            <person name="Takaki Y."/>
            <person name="Nishi S."/>
            <person name="Hori S."/>
            <person name="Arai W."/>
            <person name="Tsubouchi T."/>
            <person name="Morono Y."/>
            <person name="Uchiyama I."/>
            <person name="Ito T."/>
            <person name="Fujiyama A."/>
            <person name="Inagaki F."/>
            <person name="Takami H."/>
        </authorList>
    </citation>
    <scope>NUCLEOTIDE SEQUENCE</scope>
    <source>
        <strain evidence="1">Expedition CK06-06</strain>
    </source>
</reference>
<dbReference type="EMBL" id="BARS01002685">
    <property type="protein sequence ID" value="GAF71258.1"/>
    <property type="molecule type" value="Genomic_DNA"/>
</dbReference>
<dbReference type="AlphaFoldDB" id="X0RR53"/>
<feature type="non-terminal residue" evidence="1">
    <location>
        <position position="1"/>
    </location>
</feature>
<protein>
    <submittedName>
        <fullName evidence="1">Uncharacterized protein</fullName>
    </submittedName>
</protein>
<proteinExistence type="predicted"/>
<organism evidence="1">
    <name type="scientific">marine sediment metagenome</name>
    <dbReference type="NCBI Taxonomy" id="412755"/>
    <lineage>
        <taxon>unclassified sequences</taxon>
        <taxon>metagenomes</taxon>
        <taxon>ecological metagenomes</taxon>
    </lineage>
</organism>
<name>X0RR53_9ZZZZ</name>
<comment type="caution">
    <text evidence="1">The sequence shown here is derived from an EMBL/GenBank/DDBJ whole genome shotgun (WGS) entry which is preliminary data.</text>
</comment>
<evidence type="ECO:0000313" key="1">
    <source>
        <dbReference type="EMBL" id="GAF71258.1"/>
    </source>
</evidence>
<sequence>KFHAVAKWAGSSPEEFFDVYYLSQEGKLMPIQLYYPEYYRSLSTRLYNFDGKAVTPDTSVVISYQERLDSKGEVVKEITSAESFPSYEAAEAFISRQESTNYRIVSSHPFVSPVPLGAVEHYNLIHSSSSGPLLPEVGFIPEVKIFEYTE</sequence>